<evidence type="ECO:0000259" key="3">
    <source>
        <dbReference type="PROSITE" id="PS51025"/>
    </source>
</evidence>
<dbReference type="PANTHER" id="PTHR23148">
    <property type="entry name" value="SERINE/ARGININE REGULATED NUCLEAR MATRIX PROTEIN"/>
    <property type="match status" value="1"/>
</dbReference>
<accession>A0A151Z615</accession>
<dbReference type="OrthoDB" id="163257at2759"/>
<feature type="compositionally biased region" description="Low complexity" evidence="2">
    <location>
        <begin position="202"/>
        <end position="213"/>
    </location>
</feature>
<dbReference type="GO" id="GO:0048024">
    <property type="term" value="P:regulation of mRNA splicing, via spliceosome"/>
    <property type="evidence" value="ECO:0007669"/>
    <property type="project" value="TreeGrafter"/>
</dbReference>
<sequence length="422" mass="51076">MESRSFFRGTSAEQDDRFTDKDKKLLKSTKFPSSFNQKVDTSKVHLPSIKRWINKKIQTLLADDDEFLVDYICELLEKNPDPKIIQIYLTGFLEKDTADFMNELWDLLLEAQTSVGGIPKQFFEDIELASQKAKEEEERIKAAINKTKIKVESNYTQQPQNDNIVIKTESKPTYGLQVGSIKKEEGTTDANGHNLDLKSKRSSSSNGSITHTSEITTDDRVSVPEKRDRDYRDRDYRDLKYSDRDYRDRDYRDRDYRDHHHHYSSKDRDYRDYKDRDYRDHHYSSRDRDYRDRDYYYDRKDRDHYDRKERDSYYDRRDRDYEYKSGDKRDRDYYYDRKDRDYDRRDRDYDHDKRDRDYYYDKKERDNEYTSTKDKDFRGKDSSTVDNREDDDSNKKLKYDQEEPKTPNSLKSDGDLTPSPSN</sequence>
<dbReference type="InterPro" id="IPR002483">
    <property type="entry name" value="PWI_dom"/>
</dbReference>
<dbReference type="Gene3D" id="1.20.1390.10">
    <property type="entry name" value="PWI domain"/>
    <property type="match status" value="1"/>
</dbReference>
<feature type="region of interest" description="Disordered" evidence="2">
    <location>
        <begin position="180"/>
        <end position="229"/>
    </location>
</feature>
<organism evidence="4 5">
    <name type="scientific">Tieghemostelium lacteum</name>
    <name type="common">Slime mold</name>
    <name type="synonym">Dictyostelium lacteum</name>
    <dbReference type="NCBI Taxonomy" id="361077"/>
    <lineage>
        <taxon>Eukaryota</taxon>
        <taxon>Amoebozoa</taxon>
        <taxon>Evosea</taxon>
        <taxon>Eumycetozoa</taxon>
        <taxon>Dictyostelia</taxon>
        <taxon>Dictyosteliales</taxon>
        <taxon>Raperosteliaceae</taxon>
        <taxon>Tieghemostelium</taxon>
    </lineage>
</organism>
<name>A0A151Z615_TIELA</name>
<dbReference type="OMA" id="ISTHQMN"/>
<dbReference type="STRING" id="361077.A0A151Z615"/>
<evidence type="ECO:0000313" key="5">
    <source>
        <dbReference type="Proteomes" id="UP000076078"/>
    </source>
</evidence>
<dbReference type="GO" id="GO:0005681">
    <property type="term" value="C:spliceosomal complex"/>
    <property type="evidence" value="ECO:0007669"/>
    <property type="project" value="TreeGrafter"/>
</dbReference>
<dbReference type="PANTHER" id="PTHR23148:SF0">
    <property type="entry name" value="SERINE_ARGININE REPETITIVE MATRIX PROTEIN 1"/>
    <property type="match status" value="1"/>
</dbReference>
<dbReference type="AlphaFoldDB" id="A0A151Z615"/>
<evidence type="ECO:0000256" key="1">
    <source>
        <dbReference type="ARBA" id="ARBA00022664"/>
    </source>
</evidence>
<reference evidence="4 5" key="1">
    <citation type="submission" date="2015-12" db="EMBL/GenBank/DDBJ databases">
        <title>Dictyostelia acquired genes for synthesis and detection of signals that induce cell-type specialization by lateral gene transfer from prokaryotes.</title>
        <authorList>
            <person name="Gloeckner G."/>
            <person name="Schaap P."/>
        </authorList>
    </citation>
    <scope>NUCLEOTIDE SEQUENCE [LARGE SCALE GENOMIC DNA]</scope>
    <source>
        <strain evidence="4 5">TK</strain>
    </source>
</reference>
<dbReference type="Proteomes" id="UP000076078">
    <property type="component" value="Unassembled WGS sequence"/>
</dbReference>
<feature type="region of interest" description="Disordered" evidence="2">
    <location>
        <begin position="361"/>
        <end position="422"/>
    </location>
</feature>
<evidence type="ECO:0000313" key="4">
    <source>
        <dbReference type="EMBL" id="KYQ89399.1"/>
    </source>
</evidence>
<dbReference type="GO" id="GO:0006397">
    <property type="term" value="P:mRNA processing"/>
    <property type="evidence" value="ECO:0007669"/>
    <property type="project" value="UniProtKB-KW"/>
</dbReference>
<feature type="compositionally biased region" description="Basic and acidic residues" evidence="2">
    <location>
        <begin position="217"/>
        <end position="229"/>
    </location>
</feature>
<dbReference type="SMART" id="SM00311">
    <property type="entry name" value="PWI"/>
    <property type="match status" value="1"/>
</dbReference>
<dbReference type="EMBL" id="LODT01000041">
    <property type="protein sequence ID" value="KYQ89399.1"/>
    <property type="molecule type" value="Genomic_DNA"/>
</dbReference>
<keyword evidence="1" id="KW-0507">mRNA processing</keyword>
<dbReference type="GO" id="GO:0003723">
    <property type="term" value="F:RNA binding"/>
    <property type="evidence" value="ECO:0007669"/>
    <property type="project" value="TreeGrafter"/>
</dbReference>
<dbReference type="InParanoid" id="A0A151Z615"/>
<evidence type="ECO:0000256" key="2">
    <source>
        <dbReference type="SAM" id="MobiDB-lite"/>
    </source>
</evidence>
<proteinExistence type="predicted"/>
<keyword evidence="5" id="KW-1185">Reference proteome</keyword>
<feature type="domain" description="PWI" evidence="3">
    <location>
        <begin position="28"/>
        <end position="125"/>
    </location>
</feature>
<dbReference type="PROSITE" id="PS51025">
    <property type="entry name" value="PWI"/>
    <property type="match status" value="1"/>
</dbReference>
<comment type="caution">
    <text evidence="4">The sequence shown here is derived from an EMBL/GenBank/DDBJ whole genome shotgun (WGS) entry which is preliminary data.</text>
</comment>
<protein>
    <submittedName>
        <fullName evidence="4">Putative RNA splicing factor</fullName>
    </submittedName>
</protein>
<gene>
    <name evidence="4" type="ORF">DLAC_10060</name>
</gene>
<dbReference type="Pfam" id="PF01480">
    <property type="entry name" value="PWI"/>
    <property type="match status" value="1"/>
</dbReference>
<feature type="compositionally biased region" description="Basic and acidic residues" evidence="2">
    <location>
        <begin position="361"/>
        <end position="405"/>
    </location>
</feature>
<dbReference type="SUPFAM" id="SSF101233">
    <property type="entry name" value="PWI domain"/>
    <property type="match status" value="1"/>
</dbReference>
<dbReference type="InterPro" id="IPR052225">
    <property type="entry name" value="Ser/Arg_repetitive_matrix"/>
</dbReference>
<dbReference type="InterPro" id="IPR036483">
    <property type="entry name" value="PWI_dom_sf"/>
</dbReference>